<name>A0A0E9WJR4_ANGAN</name>
<organism evidence="1">
    <name type="scientific">Anguilla anguilla</name>
    <name type="common">European freshwater eel</name>
    <name type="synonym">Muraena anguilla</name>
    <dbReference type="NCBI Taxonomy" id="7936"/>
    <lineage>
        <taxon>Eukaryota</taxon>
        <taxon>Metazoa</taxon>
        <taxon>Chordata</taxon>
        <taxon>Craniata</taxon>
        <taxon>Vertebrata</taxon>
        <taxon>Euteleostomi</taxon>
        <taxon>Actinopterygii</taxon>
        <taxon>Neopterygii</taxon>
        <taxon>Teleostei</taxon>
        <taxon>Anguilliformes</taxon>
        <taxon>Anguillidae</taxon>
        <taxon>Anguilla</taxon>
    </lineage>
</organism>
<evidence type="ECO:0000313" key="1">
    <source>
        <dbReference type="EMBL" id="JAH90649.1"/>
    </source>
</evidence>
<sequence>MKTSYISKGFFPPQIITHCTLHQNHLLCFFIGKVQKVNYQK</sequence>
<dbReference type="EMBL" id="GBXM01017928">
    <property type="protein sequence ID" value="JAH90649.1"/>
    <property type="molecule type" value="Transcribed_RNA"/>
</dbReference>
<protein>
    <submittedName>
        <fullName evidence="1">Uncharacterized protein</fullName>
    </submittedName>
</protein>
<accession>A0A0E9WJR4</accession>
<reference evidence="1" key="1">
    <citation type="submission" date="2014-11" db="EMBL/GenBank/DDBJ databases">
        <authorList>
            <person name="Amaro Gonzalez C."/>
        </authorList>
    </citation>
    <scope>NUCLEOTIDE SEQUENCE</scope>
</reference>
<reference evidence="1" key="2">
    <citation type="journal article" date="2015" name="Fish Shellfish Immunol.">
        <title>Early steps in the European eel (Anguilla anguilla)-Vibrio vulnificus interaction in the gills: Role of the RtxA13 toxin.</title>
        <authorList>
            <person name="Callol A."/>
            <person name="Pajuelo D."/>
            <person name="Ebbesson L."/>
            <person name="Teles M."/>
            <person name="MacKenzie S."/>
            <person name="Amaro C."/>
        </authorList>
    </citation>
    <scope>NUCLEOTIDE SEQUENCE</scope>
</reference>
<dbReference type="AlphaFoldDB" id="A0A0E9WJR4"/>
<proteinExistence type="predicted"/>